<accession>A6IIM2</accession>
<evidence type="ECO:0000313" key="3">
    <source>
        <dbReference type="Proteomes" id="UP000234681"/>
    </source>
</evidence>
<evidence type="ECO:0000256" key="1">
    <source>
        <dbReference type="SAM" id="MobiDB-lite"/>
    </source>
</evidence>
<evidence type="ECO:0000313" key="2">
    <source>
        <dbReference type="EMBL" id="EDL98592.1"/>
    </source>
</evidence>
<dbReference type="Proteomes" id="UP000234681">
    <property type="component" value="Chromosome 5"/>
</dbReference>
<dbReference type="EMBL" id="CH473962">
    <property type="protein sequence ID" value="EDL98592.1"/>
    <property type="molecule type" value="Genomic_DNA"/>
</dbReference>
<dbReference type="AlphaFoldDB" id="A6IIM2"/>
<reference evidence="3" key="1">
    <citation type="submission" date="2005-09" db="EMBL/GenBank/DDBJ databases">
        <authorList>
            <person name="Mural R.J."/>
            <person name="Li P.W."/>
            <person name="Adams M.D."/>
            <person name="Amanatides P.G."/>
            <person name="Baden-Tillson H."/>
            <person name="Barnstead M."/>
            <person name="Chin S.H."/>
            <person name="Dew I."/>
            <person name="Evans C.A."/>
            <person name="Ferriera S."/>
            <person name="Flanigan M."/>
            <person name="Fosler C."/>
            <person name="Glodek A."/>
            <person name="Gu Z."/>
            <person name="Holt R.A."/>
            <person name="Jennings D."/>
            <person name="Kraft C.L."/>
            <person name="Lu F."/>
            <person name="Nguyen T."/>
            <person name="Nusskern D.R."/>
            <person name="Pfannkoch C.M."/>
            <person name="Sitter C."/>
            <person name="Sutton G.G."/>
            <person name="Venter J.C."/>
            <person name="Wang Z."/>
            <person name="Woodage T."/>
            <person name="Zheng X.H."/>
            <person name="Zhong F."/>
        </authorList>
    </citation>
    <scope>NUCLEOTIDE SEQUENCE [LARGE SCALE GENOMIC DNA]</scope>
    <source>
        <strain>BN</strain>
        <strain evidence="3">Sprague-Dawley</strain>
    </source>
</reference>
<gene>
    <name evidence="2" type="ORF">rCG_54975</name>
</gene>
<organism evidence="2 3">
    <name type="scientific">Rattus norvegicus</name>
    <name type="common">Rat</name>
    <dbReference type="NCBI Taxonomy" id="10116"/>
    <lineage>
        <taxon>Eukaryota</taxon>
        <taxon>Metazoa</taxon>
        <taxon>Chordata</taxon>
        <taxon>Craniata</taxon>
        <taxon>Vertebrata</taxon>
        <taxon>Euteleostomi</taxon>
        <taxon>Mammalia</taxon>
        <taxon>Eutheria</taxon>
        <taxon>Euarchontoglires</taxon>
        <taxon>Glires</taxon>
        <taxon>Rodentia</taxon>
        <taxon>Myomorpha</taxon>
        <taxon>Muroidea</taxon>
        <taxon>Muridae</taxon>
        <taxon>Murinae</taxon>
        <taxon>Rattus</taxon>
    </lineage>
</organism>
<proteinExistence type="predicted"/>
<sequence length="35" mass="3991">MVSNLHVVLRFHGGAKKGKTSYTTPKKNNHKRKKV</sequence>
<name>A6IIM2_RAT</name>
<protein>
    <submittedName>
        <fullName evidence="2">RCG54975</fullName>
    </submittedName>
</protein>
<feature type="region of interest" description="Disordered" evidence="1">
    <location>
        <begin position="11"/>
        <end position="35"/>
    </location>
</feature>